<sequence>MSKSRLNESYGQRPFEISTALLPIYGESPHYIDSSLYKYQIFCCKSVHQSSTRSNIKLINFFEIYSANVRS</sequence>
<dbReference type="EMBL" id="SAWY01000006">
    <property type="protein sequence ID" value="TPH17933.1"/>
    <property type="molecule type" value="Genomic_DNA"/>
</dbReference>
<reference evidence="1 2" key="1">
    <citation type="submission" date="2019-01" db="EMBL/GenBank/DDBJ databases">
        <title>Litorilituus lipolytica sp. nov., isolated from intertidal sand of the Yellow Sea in China.</title>
        <authorList>
            <person name="Liu A."/>
        </authorList>
    </citation>
    <scope>NUCLEOTIDE SEQUENCE [LARGE SCALE GENOMIC DNA]</scope>
    <source>
        <strain evidence="1 2">RZ04</strain>
    </source>
</reference>
<name>A0A502L792_9GAMM</name>
<dbReference type="Proteomes" id="UP000315303">
    <property type="component" value="Unassembled WGS sequence"/>
</dbReference>
<evidence type="ECO:0000313" key="2">
    <source>
        <dbReference type="Proteomes" id="UP000315303"/>
    </source>
</evidence>
<protein>
    <submittedName>
        <fullName evidence="1">Uncharacterized protein</fullName>
    </submittedName>
</protein>
<dbReference type="OrthoDB" id="6228553at2"/>
<keyword evidence="2" id="KW-1185">Reference proteome</keyword>
<gene>
    <name evidence="1" type="ORF">EPA86_03445</name>
</gene>
<organism evidence="1 2">
    <name type="scientific">Litorilituus lipolyticus</name>
    <dbReference type="NCBI Taxonomy" id="2491017"/>
    <lineage>
        <taxon>Bacteria</taxon>
        <taxon>Pseudomonadati</taxon>
        <taxon>Pseudomonadota</taxon>
        <taxon>Gammaproteobacteria</taxon>
        <taxon>Alteromonadales</taxon>
        <taxon>Colwelliaceae</taxon>
        <taxon>Litorilituus</taxon>
    </lineage>
</organism>
<comment type="caution">
    <text evidence="1">The sequence shown here is derived from an EMBL/GenBank/DDBJ whole genome shotgun (WGS) entry which is preliminary data.</text>
</comment>
<accession>A0A502L792</accession>
<proteinExistence type="predicted"/>
<evidence type="ECO:0000313" key="1">
    <source>
        <dbReference type="EMBL" id="TPH17933.1"/>
    </source>
</evidence>
<dbReference type="AlphaFoldDB" id="A0A502L792"/>